<comment type="caution">
    <text evidence="12">The sequence shown here is derived from an EMBL/GenBank/DDBJ whole genome shotgun (WGS) entry which is preliminary data.</text>
</comment>
<evidence type="ECO:0000256" key="5">
    <source>
        <dbReference type="ARBA" id="ARBA00022801"/>
    </source>
</evidence>
<dbReference type="PANTHER" id="PTHR31490:SF88">
    <property type="entry name" value="BETA-XYLANASE"/>
    <property type="match status" value="1"/>
</dbReference>
<dbReference type="GO" id="GO:0031176">
    <property type="term" value="F:endo-1,4-beta-xylanase activity"/>
    <property type="evidence" value="ECO:0007669"/>
    <property type="project" value="UniProtKB-EC"/>
</dbReference>
<protein>
    <recommendedName>
        <fullName evidence="9">Beta-xylanase</fullName>
        <ecNumber evidence="9">3.2.1.8</ecNumber>
    </recommendedName>
</protein>
<dbReference type="InterPro" id="IPR017853">
    <property type="entry name" value="GH"/>
</dbReference>
<evidence type="ECO:0000256" key="8">
    <source>
        <dbReference type="ARBA" id="ARBA00023326"/>
    </source>
</evidence>
<name>A0A512DDK4_9CELL</name>
<dbReference type="SMART" id="SM00633">
    <property type="entry name" value="Glyco_10"/>
    <property type="match status" value="1"/>
</dbReference>
<feature type="domain" description="GH10" evidence="11">
    <location>
        <begin position="42"/>
        <end position="378"/>
    </location>
</feature>
<dbReference type="SUPFAM" id="SSF51445">
    <property type="entry name" value="(Trans)glycosidases"/>
    <property type="match status" value="1"/>
</dbReference>
<dbReference type="PRINTS" id="PR00134">
    <property type="entry name" value="GLHYDRLASE10"/>
</dbReference>
<feature type="signal peptide" evidence="10">
    <location>
        <begin position="1"/>
        <end position="26"/>
    </location>
</feature>
<evidence type="ECO:0000256" key="9">
    <source>
        <dbReference type="RuleBase" id="RU361174"/>
    </source>
</evidence>
<keyword evidence="5 9" id="KW-0378">Hydrolase</keyword>
<evidence type="ECO:0000256" key="6">
    <source>
        <dbReference type="ARBA" id="ARBA00023277"/>
    </source>
</evidence>
<keyword evidence="3 12" id="KW-0858">Xylan degradation</keyword>
<dbReference type="Gene3D" id="3.20.20.80">
    <property type="entry name" value="Glycosidases"/>
    <property type="match status" value="1"/>
</dbReference>
<comment type="catalytic activity">
    <reaction evidence="1 9">
        <text>Endohydrolysis of (1-&gt;4)-beta-D-xylosidic linkages in xylans.</text>
        <dbReference type="EC" id="3.2.1.8"/>
    </reaction>
</comment>
<dbReference type="EMBL" id="BJYY01000013">
    <property type="protein sequence ID" value="GEO34300.1"/>
    <property type="molecule type" value="Genomic_DNA"/>
</dbReference>
<evidence type="ECO:0000313" key="13">
    <source>
        <dbReference type="Proteomes" id="UP000321181"/>
    </source>
</evidence>
<dbReference type="InterPro" id="IPR001000">
    <property type="entry name" value="GH10_dom"/>
</dbReference>
<proteinExistence type="inferred from homology"/>
<dbReference type="Pfam" id="PF00331">
    <property type="entry name" value="Glyco_hydro_10"/>
    <property type="match status" value="1"/>
</dbReference>
<dbReference type="OrthoDB" id="9815836at2"/>
<dbReference type="PANTHER" id="PTHR31490">
    <property type="entry name" value="GLYCOSYL HYDROLASE"/>
    <property type="match status" value="1"/>
</dbReference>
<keyword evidence="13" id="KW-1185">Reference proteome</keyword>
<evidence type="ECO:0000256" key="1">
    <source>
        <dbReference type="ARBA" id="ARBA00000681"/>
    </source>
</evidence>
<evidence type="ECO:0000313" key="12">
    <source>
        <dbReference type="EMBL" id="GEO34300.1"/>
    </source>
</evidence>
<evidence type="ECO:0000256" key="3">
    <source>
        <dbReference type="ARBA" id="ARBA00022651"/>
    </source>
</evidence>
<dbReference type="RefSeq" id="WP_146903582.1">
    <property type="nucleotide sequence ID" value="NZ_BAAARM010000003.1"/>
</dbReference>
<gene>
    <name evidence="12" type="primary">xynA</name>
    <name evidence="12" type="ORF">CAE01nite_20250</name>
</gene>
<keyword evidence="6 9" id="KW-0119">Carbohydrate metabolism</keyword>
<dbReference type="AlphaFoldDB" id="A0A512DDK4"/>
<keyword evidence="7 9" id="KW-0326">Glycosidase</keyword>
<sequence>MRTSRSLIAGALSLATLAVAPTAAWAAPVQTATPPPAHESHQFSRSSLASMAGELGLTFGVAVNTDELENDRKYRHLATTQFSSVTAENVMKWGPMEPVRGEIDYGPAEALIASAVENDQLVRGHTLVWHSQTPAWLSPDGTETTLTPQQVRDAMQKRVTETATHFKGQIWQWDVVNEAFNEDGTYRRTVFYNAYEALGLPGHQYIADAFRWAHAADPDALLFYNDYNLEFTSPKVLAAEAMVKELLAQDVPIHGVGLQGHLATQYGFPNLQENLQRFADLGLEVALTEVDIRTFVQPDGNGGFTHEVLTPELQATTEAFWRGTLEACLAVEACNSYTVWGVGDANSWVPGVFPGEGSALLWDERLNKKAQFHELRDVLRDAIRQQ</sequence>
<evidence type="ECO:0000256" key="4">
    <source>
        <dbReference type="ARBA" id="ARBA00022729"/>
    </source>
</evidence>
<dbReference type="Proteomes" id="UP000321181">
    <property type="component" value="Unassembled WGS sequence"/>
</dbReference>
<reference evidence="12 13" key="1">
    <citation type="submission" date="2019-07" db="EMBL/GenBank/DDBJ databases">
        <title>Whole genome shotgun sequence of Cellulomonas aerilata NBRC 106308.</title>
        <authorList>
            <person name="Hosoyama A."/>
            <person name="Uohara A."/>
            <person name="Ohji S."/>
            <person name="Ichikawa N."/>
        </authorList>
    </citation>
    <scope>NUCLEOTIDE SEQUENCE [LARGE SCALE GENOMIC DNA]</scope>
    <source>
        <strain evidence="12 13">NBRC 106308</strain>
    </source>
</reference>
<keyword evidence="4 10" id="KW-0732">Signal</keyword>
<accession>A0A512DDK4</accession>
<dbReference type="GO" id="GO:0045493">
    <property type="term" value="P:xylan catabolic process"/>
    <property type="evidence" value="ECO:0007669"/>
    <property type="project" value="UniProtKB-KW"/>
</dbReference>
<keyword evidence="8 9" id="KW-0624">Polysaccharide degradation</keyword>
<dbReference type="PROSITE" id="PS51760">
    <property type="entry name" value="GH10_2"/>
    <property type="match status" value="1"/>
</dbReference>
<evidence type="ECO:0000256" key="2">
    <source>
        <dbReference type="ARBA" id="ARBA00007495"/>
    </source>
</evidence>
<evidence type="ECO:0000256" key="7">
    <source>
        <dbReference type="ARBA" id="ARBA00023295"/>
    </source>
</evidence>
<feature type="chain" id="PRO_5021812997" description="Beta-xylanase" evidence="10">
    <location>
        <begin position="27"/>
        <end position="386"/>
    </location>
</feature>
<dbReference type="InterPro" id="IPR044846">
    <property type="entry name" value="GH10"/>
</dbReference>
<evidence type="ECO:0000259" key="11">
    <source>
        <dbReference type="PROSITE" id="PS51760"/>
    </source>
</evidence>
<dbReference type="EC" id="3.2.1.8" evidence="9"/>
<organism evidence="12 13">
    <name type="scientific">Cellulomonas aerilata</name>
    <dbReference type="NCBI Taxonomy" id="515326"/>
    <lineage>
        <taxon>Bacteria</taxon>
        <taxon>Bacillati</taxon>
        <taxon>Actinomycetota</taxon>
        <taxon>Actinomycetes</taxon>
        <taxon>Micrococcales</taxon>
        <taxon>Cellulomonadaceae</taxon>
        <taxon>Cellulomonas</taxon>
    </lineage>
</organism>
<comment type="similarity">
    <text evidence="2 9">Belongs to the glycosyl hydrolase 10 (cellulase F) family.</text>
</comment>
<evidence type="ECO:0000256" key="10">
    <source>
        <dbReference type="SAM" id="SignalP"/>
    </source>
</evidence>